<feature type="domain" description="LysM" evidence="6">
    <location>
        <begin position="147"/>
        <end position="193"/>
    </location>
</feature>
<keyword evidence="2 5" id="KW-0732">Signal</keyword>
<feature type="chain" id="PRO_5040491067" description="LysM domain-containing protein" evidence="5">
    <location>
        <begin position="19"/>
        <end position="275"/>
    </location>
</feature>
<sequence>MKLAHLFASSLAVELVGSYLVTPDGVAAPGSNTDCSAWIQASYLMTCEIIELYYDLTEAQFEEWNPSTADQGDNCTLIDSLYYCVDVSFASMHTVFPTTISTLSPSDVVPPTISLSATTLKTFTTTTGDGISTPSPVQTGMVANCDKFHVVVSGDTCSKITTAAGVSLTNFYAWNPAVGSTCASLFLGDYVCIGVIGSVAPTKTTTGNGITTPTPIQTGMVTDCDKFHLVVSGDGCYDIAAAAGISLNDFYDWNPAVGTSCATLFLGYYVCIGIL</sequence>
<protein>
    <recommendedName>
        <fullName evidence="6">LysM domain-containing protein</fullName>
    </recommendedName>
</protein>
<accession>A0A9P9DK83</accession>
<dbReference type="GO" id="GO:0008061">
    <property type="term" value="F:chitin binding"/>
    <property type="evidence" value="ECO:0007669"/>
    <property type="project" value="UniProtKB-KW"/>
</dbReference>
<dbReference type="CDD" id="cd00118">
    <property type="entry name" value="LysM"/>
    <property type="match status" value="2"/>
</dbReference>
<dbReference type="Gene3D" id="3.10.350.10">
    <property type="entry name" value="LysM domain"/>
    <property type="match status" value="2"/>
</dbReference>
<evidence type="ECO:0000256" key="3">
    <source>
        <dbReference type="ARBA" id="ARBA00023026"/>
    </source>
</evidence>
<name>A0A9P9DK83_9HYPO</name>
<dbReference type="OrthoDB" id="5985073at2759"/>
<dbReference type="PANTHER" id="PTHR34997">
    <property type="entry name" value="AM15"/>
    <property type="match status" value="1"/>
</dbReference>
<keyword evidence="1" id="KW-0147">Chitin-binding</keyword>
<gene>
    <name evidence="7" type="ORF">EDB81DRAFT_914530</name>
</gene>
<dbReference type="PROSITE" id="PS51782">
    <property type="entry name" value="LYSM"/>
    <property type="match status" value="2"/>
</dbReference>
<dbReference type="AlphaFoldDB" id="A0A9P9DK83"/>
<evidence type="ECO:0000256" key="4">
    <source>
        <dbReference type="ARBA" id="ARBA00044955"/>
    </source>
</evidence>
<dbReference type="EMBL" id="JAGMUV010000025">
    <property type="protein sequence ID" value="KAH7120729.1"/>
    <property type="molecule type" value="Genomic_DNA"/>
</dbReference>
<keyword evidence="3" id="KW-0843">Virulence</keyword>
<keyword evidence="8" id="KW-1185">Reference proteome</keyword>
<dbReference type="InterPro" id="IPR052210">
    <property type="entry name" value="LysM1-like"/>
</dbReference>
<dbReference type="PANTHER" id="PTHR34997:SF2">
    <property type="entry name" value="LYSM DOMAIN-CONTAINING PROTEIN-RELATED"/>
    <property type="match status" value="1"/>
</dbReference>
<dbReference type="InterPro" id="IPR036779">
    <property type="entry name" value="LysM_dom_sf"/>
</dbReference>
<dbReference type="Proteomes" id="UP000738349">
    <property type="component" value="Unassembled WGS sequence"/>
</dbReference>
<comment type="caution">
    <text evidence="7">The sequence shown here is derived from an EMBL/GenBank/DDBJ whole genome shotgun (WGS) entry which is preliminary data.</text>
</comment>
<feature type="signal peptide" evidence="5">
    <location>
        <begin position="1"/>
        <end position="18"/>
    </location>
</feature>
<evidence type="ECO:0000313" key="8">
    <source>
        <dbReference type="Proteomes" id="UP000738349"/>
    </source>
</evidence>
<feature type="domain" description="LysM" evidence="6">
    <location>
        <begin position="226"/>
        <end position="272"/>
    </location>
</feature>
<proteinExistence type="inferred from homology"/>
<dbReference type="InterPro" id="IPR018392">
    <property type="entry name" value="LysM"/>
</dbReference>
<evidence type="ECO:0000256" key="1">
    <source>
        <dbReference type="ARBA" id="ARBA00022669"/>
    </source>
</evidence>
<dbReference type="Pfam" id="PF01476">
    <property type="entry name" value="LysM"/>
    <property type="match status" value="2"/>
</dbReference>
<evidence type="ECO:0000259" key="6">
    <source>
        <dbReference type="PROSITE" id="PS51782"/>
    </source>
</evidence>
<dbReference type="SUPFAM" id="SSF54106">
    <property type="entry name" value="LysM domain"/>
    <property type="match status" value="2"/>
</dbReference>
<comment type="similarity">
    <text evidence="4">Belongs to the secreted LysM effector family.</text>
</comment>
<evidence type="ECO:0000313" key="7">
    <source>
        <dbReference type="EMBL" id="KAH7120729.1"/>
    </source>
</evidence>
<evidence type="ECO:0000256" key="5">
    <source>
        <dbReference type="SAM" id="SignalP"/>
    </source>
</evidence>
<reference evidence="7" key="1">
    <citation type="journal article" date="2021" name="Nat. Commun.">
        <title>Genetic determinants of endophytism in the Arabidopsis root mycobiome.</title>
        <authorList>
            <person name="Mesny F."/>
            <person name="Miyauchi S."/>
            <person name="Thiergart T."/>
            <person name="Pickel B."/>
            <person name="Atanasova L."/>
            <person name="Karlsson M."/>
            <person name="Huettel B."/>
            <person name="Barry K.W."/>
            <person name="Haridas S."/>
            <person name="Chen C."/>
            <person name="Bauer D."/>
            <person name="Andreopoulos W."/>
            <person name="Pangilinan J."/>
            <person name="LaButti K."/>
            <person name="Riley R."/>
            <person name="Lipzen A."/>
            <person name="Clum A."/>
            <person name="Drula E."/>
            <person name="Henrissat B."/>
            <person name="Kohler A."/>
            <person name="Grigoriev I.V."/>
            <person name="Martin F.M."/>
            <person name="Hacquard S."/>
        </authorList>
    </citation>
    <scope>NUCLEOTIDE SEQUENCE</scope>
    <source>
        <strain evidence="7">MPI-CAGE-AT-0147</strain>
    </source>
</reference>
<dbReference type="SMART" id="SM00257">
    <property type="entry name" value="LysM"/>
    <property type="match status" value="2"/>
</dbReference>
<organism evidence="7 8">
    <name type="scientific">Dactylonectria macrodidyma</name>
    <dbReference type="NCBI Taxonomy" id="307937"/>
    <lineage>
        <taxon>Eukaryota</taxon>
        <taxon>Fungi</taxon>
        <taxon>Dikarya</taxon>
        <taxon>Ascomycota</taxon>
        <taxon>Pezizomycotina</taxon>
        <taxon>Sordariomycetes</taxon>
        <taxon>Hypocreomycetidae</taxon>
        <taxon>Hypocreales</taxon>
        <taxon>Nectriaceae</taxon>
        <taxon>Dactylonectria</taxon>
    </lineage>
</organism>
<evidence type="ECO:0000256" key="2">
    <source>
        <dbReference type="ARBA" id="ARBA00022729"/>
    </source>
</evidence>